<reference evidence="2 3" key="1">
    <citation type="journal article" date="2025" name="Int. J. Syst. Evol. Microbiol.">
        <title>Desulfovibrio falkowii sp. nov., Porphyromonas miyakawae sp. nov., Mediterraneibacter flintii sp. nov. and Owariibacterium komagatae gen. nov., sp. nov., isolated from human faeces.</title>
        <authorList>
            <person name="Hamaguchi T."/>
            <person name="Ohara M."/>
            <person name="Hisatomi A."/>
            <person name="Sekiguchi K."/>
            <person name="Takeda J.I."/>
            <person name="Ueyama J."/>
            <person name="Ito M."/>
            <person name="Nishiwaki H."/>
            <person name="Ogi T."/>
            <person name="Hirayama M."/>
            <person name="Ohkuma M."/>
            <person name="Sakamoto M."/>
            <person name="Ohno K."/>
        </authorList>
    </citation>
    <scope>NUCLEOTIDE SEQUENCE [LARGE SCALE GENOMIC DNA]</scope>
    <source>
        <strain evidence="2 3">13CB8C</strain>
    </source>
</reference>
<dbReference type="InterPro" id="IPR000594">
    <property type="entry name" value="ThiF_NAD_FAD-bd"/>
</dbReference>
<dbReference type="Proteomes" id="UP001628192">
    <property type="component" value="Unassembled WGS sequence"/>
</dbReference>
<evidence type="ECO:0000313" key="2">
    <source>
        <dbReference type="EMBL" id="GAB1252940.1"/>
    </source>
</evidence>
<proteinExistence type="predicted"/>
<dbReference type="EMBL" id="BAAFSG010000001">
    <property type="protein sequence ID" value="GAB1252940.1"/>
    <property type="molecule type" value="Genomic_DNA"/>
</dbReference>
<evidence type="ECO:0000259" key="1">
    <source>
        <dbReference type="Pfam" id="PF00899"/>
    </source>
</evidence>
<dbReference type="SUPFAM" id="SSF69572">
    <property type="entry name" value="Activating enzymes of the ubiquitin-like proteins"/>
    <property type="match status" value="1"/>
</dbReference>
<accession>A0ABQ0E5C5</accession>
<evidence type="ECO:0000313" key="3">
    <source>
        <dbReference type="Proteomes" id="UP001628192"/>
    </source>
</evidence>
<keyword evidence="3" id="KW-1185">Reference proteome</keyword>
<dbReference type="PANTHER" id="PTHR43267:SF1">
    <property type="entry name" value="TRNA THREONYLCARBAMOYLADENOSINE DEHYDRATASE"/>
    <property type="match status" value="1"/>
</dbReference>
<feature type="domain" description="THIF-type NAD/FAD binding fold" evidence="1">
    <location>
        <begin position="75"/>
        <end position="278"/>
    </location>
</feature>
<comment type="caution">
    <text evidence="2">The sequence shown here is derived from an EMBL/GenBank/DDBJ whole genome shotgun (WGS) entry which is preliminary data.</text>
</comment>
<gene>
    <name evidence="2" type="ORF">Defa_04270</name>
</gene>
<name>A0ABQ0E5C5_9BACT</name>
<sequence length="353" mass="37347">MAMTASRLRAFFRPYLRTVYPGHSVFTASGGRDTHEEIWFTAIAGIRAWAAGQGLSTREAVARLVPAGIWPESFRRNYGLFAVHDVTHLLRCRVLVLGCGGLGGHVAELLARTGIGFLRLVDNDVFDESNLNRQRFCAQSTLGRPKAQVVRDALTDIAFHLEAEALQLAADKSSMPELVRGMDAVVDCLDSIGAKLALEKASLAAGSPFVHGSILREEGFAYVNSGPDACLNTLYPGGQGTEELAVSRHEAMGTLAPAAVACLMVKLCLRALLAPASVHARARASDTLTVGANTVAAAVPDIVTAAGGHAAAGAADTGSEAADKHQGGQAHGLRSPLYHLDLSIPELERFFWG</sequence>
<protein>
    <recommendedName>
        <fullName evidence="1">THIF-type NAD/FAD binding fold domain-containing protein</fullName>
    </recommendedName>
</protein>
<dbReference type="InterPro" id="IPR045886">
    <property type="entry name" value="ThiF/MoeB/HesA"/>
</dbReference>
<organism evidence="2 3">
    <name type="scientific">Desulfovibrio falkowii</name>
    <dbReference type="NCBI Taxonomy" id="3136602"/>
    <lineage>
        <taxon>Bacteria</taxon>
        <taxon>Pseudomonadati</taxon>
        <taxon>Thermodesulfobacteriota</taxon>
        <taxon>Desulfovibrionia</taxon>
        <taxon>Desulfovibrionales</taxon>
        <taxon>Desulfovibrionaceae</taxon>
        <taxon>Desulfovibrio</taxon>
    </lineage>
</organism>
<dbReference type="InterPro" id="IPR035985">
    <property type="entry name" value="Ubiquitin-activating_enz"/>
</dbReference>
<dbReference type="Gene3D" id="3.40.50.720">
    <property type="entry name" value="NAD(P)-binding Rossmann-like Domain"/>
    <property type="match status" value="1"/>
</dbReference>
<dbReference type="PANTHER" id="PTHR43267">
    <property type="entry name" value="TRNA THREONYLCARBAMOYLADENOSINE DEHYDRATASE"/>
    <property type="match status" value="1"/>
</dbReference>
<dbReference type="Pfam" id="PF00899">
    <property type="entry name" value="ThiF"/>
    <property type="match status" value="1"/>
</dbReference>